<accession>A0A376G6H0</accession>
<evidence type="ECO:0000313" key="8">
    <source>
        <dbReference type="Proteomes" id="UP000254737"/>
    </source>
</evidence>
<feature type="domain" description="Amine oxidase" evidence="6">
    <location>
        <begin position="23"/>
        <end position="386"/>
    </location>
</feature>
<dbReference type="InterPro" id="IPR036188">
    <property type="entry name" value="FAD/NAD-bd_sf"/>
</dbReference>
<evidence type="ECO:0000256" key="2">
    <source>
        <dbReference type="ARBA" id="ARBA00022729"/>
    </source>
</evidence>
<protein>
    <submittedName>
        <fullName evidence="7">Uncharacterized conserved protein</fullName>
    </submittedName>
</protein>
<dbReference type="AlphaFoldDB" id="A0A376G6H0"/>
<evidence type="ECO:0000256" key="4">
    <source>
        <dbReference type="ARBA" id="ARBA00022857"/>
    </source>
</evidence>
<dbReference type="PANTHER" id="PTHR46091">
    <property type="entry name" value="BLR7054 PROTEIN"/>
    <property type="match status" value="1"/>
</dbReference>
<evidence type="ECO:0000259" key="6">
    <source>
        <dbReference type="Pfam" id="PF01593"/>
    </source>
</evidence>
<keyword evidence="3" id="KW-0274">FAD</keyword>
<evidence type="ECO:0000256" key="1">
    <source>
        <dbReference type="ARBA" id="ARBA00022630"/>
    </source>
</evidence>
<dbReference type="STRING" id="343874.GCA_000805695_02811"/>
<keyword evidence="5" id="KW-0520">NAD</keyword>
<dbReference type="EMBL" id="UFXS01000001">
    <property type="protein sequence ID" value="STD55258.1"/>
    <property type="molecule type" value="Genomic_DNA"/>
</dbReference>
<evidence type="ECO:0000313" key="7">
    <source>
        <dbReference type="EMBL" id="STD55258.1"/>
    </source>
</evidence>
<evidence type="ECO:0000256" key="5">
    <source>
        <dbReference type="ARBA" id="ARBA00023027"/>
    </source>
</evidence>
<dbReference type="PANTHER" id="PTHR46091:SF3">
    <property type="entry name" value="AMINE OXIDASE DOMAIN-CONTAINING PROTEIN"/>
    <property type="match status" value="1"/>
</dbReference>
<dbReference type="Proteomes" id="UP000254737">
    <property type="component" value="Unassembled WGS sequence"/>
</dbReference>
<evidence type="ECO:0000256" key="3">
    <source>
        <dbReference type="ARBA" id="ARBA00022827"/>
    </source>
</evidence>
<dbReference type="InterPro" id="IPR002937">
    <property type="entry name" value="Amino_oxidase"/>
</dbReference>
<dbReference type="GO" id="GO:0016491">
    <property type="term" value="F:oxidoreductase activity"/>
    <property type="evidence" value="ECO:0007669"/>
    <property type="project" value="InterPro"/>
</dbReference>
<dbReference type="InterPro" id="IPR052206">
    <property type="entry name" value="Retinol_saturase"/>
</dbReference>
<dbReference type="Gene3D" id="3.50.50.60">
    <property type="entry name" value="FAD/NAD(P)-binding domain"/>
    <property type="match status" value="2"/>
</dbReference>
<name>A0A376G6H0_9FLAO</name>
<organism evidence="7 8">
    <name type="scientific">Empedobacter falsenii</name>
    <dbReference type="NCBI Taxonomy" id="343874"/>
    <lineage>
        <taxon>Bacteria</taxon>
        <taxon>Pseudomonadati</taxon>
        <taxon>Bacteroidota</taxon>
        <taxon>Flavobacteriia</taxon>
        <taxon>Flavobacteriales</taxon>
        <taxon>Weeksellaceae</taxon>
        <taxon>Empedobacter</taxon>
    </lineage>
</organism>
<keyword evidence="4" id="KW-0521">NADP</keyword>
<dbReference type="Pfam" id="PF01593">
    <property type="entry name" value="Amino_oxidase"/>
    <property type="match status" value="1"/>
</dbReference>
<dbReference type="SUPFAM" id="SSF51905">
    <property type="entry name" value="FAD/NAD(P)-binding domain"/>
    <property type="match status" value="1"/>
</dbReference>
<sequence>MNTQFTQNNSEPHYDVVVIGSGLGGLVSALILAKEGKKVVVLEKNNQFGGNLQTFVRNKTIFDTGVHYIGGLDKGENLYNYFSYLNISDKLKLRQLDKNGFDMISFDDDSQEYPIAQTYQNFVEQLAVFFPEERENLIQYSKKLEEICSAFPMYNLNIGTFADEEDFLSINAKEYIDSVFTDERLKAVLVGNNFLYVGQSEKTPLYIHALSVNSYIHSAWRCVNGGSQIAKLLIKELKKYGGEIYKYQEIKSFVQNENEEVIGCETTKGKRFFGDLFISNIDIKKTIDMLGERKFGKPFSRRVKSLEVTPSAFTIYIVFKPKSFSYINHNIYHFNSINDVWDSYDKPTNDWPNTYIATFSMDQKDEEYSESMTVMTYMMFDEVQKWEESYNVDINDNYGNRGEEYEEFKRQKTELIIRKLEKKFPKIREKISSIHTSTPLSYRDFIGSEKGNMYGYLKDSNHPMKTFISPRSKVKNVFFTGQNVRVHGVLGVTVGAFVTCCEILGADYLMNKVHREIKLNANE</sequence>
<keyword evidence="2" id="KW-0732">Signal</keyword>
<proteinExistence type="predicted"/>
<gene>
    <name evidence="7" type="ORF">NCTC13456_01441</name>
</gene>
<dbReference type="RefSeq" id="WP_114999686.1">
    <property type="nucleotide sequence ID" value="NZ_UFXS01000001.1"/>
</dbReference>
<reference evidence="7 8" key="1">
    <citation type="submission" date="2018-06" db="EMBL/GenBank/DDBJ databases">
        <authorList>
            <consortium name="Pathogen Informatics"/>
            <person name="Doyle S."/>
        </authorList>
    </citation>
    <scope>NUCLEOTIDE SEQUENCE [LARGE SCALE GENOMIC DNA]</scope>
    <source>
        <strain evidence="7 8">NCTC13456</strain>
    </source>
</reference>
<keyword evidence="1" id="KW-0285">Flavoprotein</keyword>